<dbReference type="OrthoDB" id="4161406at2759"/>
<name>A0A1V6TQ50_9EURO</name>
<dbReference type="Proteomes" id="UP000191285">
    <property type="component" value="Unassembled WGS sequence"/>
</dbReference>
<dbReference type="AlphaFoldDB" id="A0A1V6TQ50"/>
<feature type="region of interest" description="Disordered" evidence="1">
    <location>
        <begin position="80"/>
        <end position="101"/>
    </location>
</feature>
<organism evidence="2 3">
    <name type="scientific">Penicillium steckii</name>
    <dbReference type="NCBI Taxonomy" id="303698"/>
    <lineage>
        <taxon>Eukaryota</taxon>
        <taxon>Fungi</taxon>
        <taxon>Dikarya</taxon>
        <taxon>Ascomycota</taxon>
        <taxon>Pezizomycotina</taxon>
        <taxon>Eurotiomycetes</taxon>
        <taxon>Eurotiomycetidae</taxon>
        <taxon>Eurotiales</taxon>
        <taxon>Aspergillaceae</taxon>
        <taxon>Penicillium</taxon>
    </lineage>
</organism>
<dbReference type="EMBL" id="MLKD01000003">
    <property type="protein sequence ID" value="OQE28411.1"/>
    <property type="molecule type" value="Genomic_DNA"/>
</dbReference>
<evidence type="ECO:0000256" key="1">
    <source>
        <dbReference type="SAM" id="MobiDB-lite"/>
    </source>
</evidence>
<keyword evidence="3" id="KW-1185">Reference proteome</keyword>
<sequence>MHFTKAIGMGSMALVSFMQVCPAPWEALIPLAGGVISGSIAGGLGKTRRDFTDFSRDLGDLTARDLLAGVSQAAFDQCKSEINDQGPGNPVRVSSTGSDSARADNVPAACMNLATVILDKPAQEGGPVPTPMGSASLEYTGLSAQDKTDLQNALSGN</sequence>
<comment type="caution">
    <text evidence="2">The sequence shown here is derived from an EMBL/GenBank/DDBJ whole genome shotgun (WGS) entry which is preliminary data.</text>
</comment>
<proteinExistence type="predicted"/>
<dbReference type="STRING" id="303698.A0A1V6TQ50"/>
<gene>
    <name evidence="2" type="ORF">PENSTE_c003G00317</name>
</gene>
<accession>A0A1V6TQ50</accession>
<reference evidence="3" key="1">
    <citation type="journal article" date="2017" name="Nat. Microbiol.">
        <title>Global analysis of biosynthetic gene clusters reveals vast potential of secondary metabolite production in Penicillium species.</title>
        <authorList>
            <person name="Nielsen J.C."/>
            <person name="Grijseels S."/>
            <person name="Prigent S."/>
            <person name="Ji B."/>
            <person name="Dainat J."/>
            <person name="Nielsen K.F."/>
            <person name="Frisvad J.C."/>
            <person name="Workman M."/>
            <person name="Nielsen J."/>
        </authorList>
    </citation>
    <scope>NUCLEOTIDE SEQUENCE [LARGE SCALE GENOMIC DNA]</scope>
    <source>
        <strain evidence="3">IBT 24891</strain>
    </source>
</reference>
<protein>
    <submittedName>
        <fullName evidence="2">Uncharacterized protein</fullName>
    </submittedName>
</protein>
<evidence type="ECO:0000313" key="2">
    <source>
        <dbReference type="EMBL" id="OQE28411.1"/>
    </source>
</evidence>
<evidence type="ECO:0000313" key="3">
    <source>
        <dbReference type="Proteomes" id="UP000191285"/>
    </source>
</evidence>